<gene>
    <name evidence="1" type="ORF">HUK82_09800</name>
</gene>
<proteinExistence type="predicted"/>
<dbReference type="Proteomes" id="UP000585665">
    <property type="component" value="Unassembled WGS sequence"/>
</dbReference>
<sequence>MTRQTDRARVWLFAPFVVLLLPLLGACAVSTPDTPDMIAPPGKNAADRLYDRTACSAGAQTRERSRALHSDAAALSNAFDSAPSTTLATLHGTADGFDPSGNGAGGAPHSLIGHALYDQDYTECMIRRGYRPREESQFGTGPLVASGGHGSDTATLTDAAGPWTALVLRDLDGTRVRGDIPGQASTGLWKQEIARTAQTNLGHKPGLTVLSALLQDGPTYYLLSMAFLPEPICDNGGADAAPGREYAVCPARVAVIVDHVARAHAVGKLCADMLNWHLRPGDRNWRDPARWGTRARLDASRHLIELQTLQDGKPVAVCDQDVQLQ</sequence>
<dbReference type="EMBL" id="JABXXR010000070">
    <property type="protein sequence ID" value="NVN40854.1"/>
    <property type="molecule type" value="Genomic_DNA"/>
</dbReference>
<evidence type="ECO:0000313" key="2">
    <source>
        <dbReference type="Proteomes" id="UP000585665"/>
    </source>
</evidence>
<dbReference type="PROSITE" id="PS51257">
    <property type="entry name" value="PROKAR_LIPOPROTEIN"/>
    <property type="match status" value="1"/>
</dbReference>
<reference evidence="1 2" key="1">
    <citation type="submission" date="2020-06" db="EMBL/GenBank/DDBJ databases">
        <title>Description of novel acetic acid bacteria.</title>
        <authorList>
            <person name="Sombolestani A."/>
        </authorList>
    </citation>
    <scope>NUCLEOTIDE SEQUENCE [LARGE SCALE GENOMIC DNA]</scope>
    <source>
        <strain evidence="1 2">LMG 27010</strain>
    </source>
</reference>
<organism evidence="1 2">
    <name type="scientific">Ameyamaea chiangmaiensis</name>
    <dbReference type="NCBI Taxonomy" id="442969"/>
    <lineage>
        <taxon>Bacteria</taxon>
        <taxon>Pseudomonadati</taxon>
        <taxon>Pseudomonadota</taxon>
        <taxon>Alphaproteobacteria</taxon>
        <taxon>Acetobacterales</taxon>
        <taxon>Acetobacteraceae</taxon>
        <taxon>Ameyamaea</taxon>
    </lineage>
</organism>
<dbReference type="AlphaFoldDB" id="A0A850P9Z6"/>
<evidence type="ECO:0008006" key="3">
    <source>
        <dbReference type="Google" id="ProtNLM"/>
    </source>
</evidence>
<comment type="caution">
    <text evidence="1">The sequence shown here is derived from an EMBL/GenBank/DDBJ whole genome shotgun (WGS) entry which is preliminary data.</text>
</comment>
<protein>
    <recommendedName>
        <fullName evidence="3">Lipoprotein</fullName>
    </recommendedName>
</protein>
<keyword evidence="2" id="KW-1185">Reference proteome</keyword>
<evidence type="ECO:0000313" key="1">
    <source>
        <dbReference type="EMBL" id="NVN40854.1"/>
    </source>
</evidence>
<name>A0A850P9Z6_9PROT</name>
<dbReference type="RefSeq" id="WP_176613790.1">
    <property type="nucleotide sequence ID" value="NZ_JABXXR010000070.1"/>
</dbReference>
<accession>A0A850P9Z6</accession>